<feature type="transmembrane region" description="Helical" evidence="1">
    <location>
        <begin position="48"/>
        <end position="71"/>
    </location>
</feature>
<protein>
    <recommendedName>
        <fullName evidence="2">DUF6534 domain-containing protein</fullName>
    </recommendedName>
</protein>
<dbReference type="Pfam" id="PF20152">
    <property type="entry name" value="DUF6534"/>
    <property type="match status" value="1"/>
</dbReference>
<dbReference type="EMBL" id="KN831785">
    <property type="protein sequence ID" value="KIM39495.1"/>
    <property type="molecule type" value="Genomic_DNA"/>
</dbReference>
<reference evidence="3 4" key="1">
    <citation type="submission" date="2014-04" db="EMBL/GenBank/DDBJ databases">
        <authorList>
            <consortium name="DOE Joint Genome Institute"/>
            <person name="Kuo A."/>
            <person name="Gay G."/>
            <person name="Dore J."/>
            <person name="Kohler A."/>
            <person name="Nagy L.G."/>
            <person name="Floudas D."/>
            <person name="Copeland A."/>
            <person name="Barry K.W."/>
            <person name="Cichocki N."/>
            <person name="Veneault-Fourrey C."/>
            <person name="LaButti K."/>
            <person name="Lindquist E.A."/>
            <person name="Lipzen A."/>
            <person name="Lundell T."/>
            <person name="Morin E."/>
            <person name="Murat C."/>
            <person name="Sun H."/>
            <person name="Tunlid A."/>
            <person name="Henrissat B."/>
            <person name="Grigoriev I.V."/>
            <person name="Hibbett D.S."/>
            <person name="Martin F."/>
            <person name="Nordberg H.P."/>
            <person name="Cantor M.N."/>
            <person name="Hua S.X."/>
        </authorList>
    </citation>
    <scope>NUCLEOTIDE SEQUENCE [LARGE SCALE GENOMIC DNA]</scope>
    <source>
        <strain evidence="4">h7</strain>
    </source>
</reference>
<sequence>MPTAFVLDDTLGAAFAGLVVAATLHGVSIVQAWYYFTHQNDPWTIKLLVAAVMTFDTVHQILITHTVYWYTVTNWGNPPELQTIVWSMLVEVIFNGLTALLVQSFLATRVWRLSKGNKILTGVVALLVLGEFGVVVAYECIAMNMKTYAELAKLKFLSISVNALAAAGDVLIAGSLCTLLHLSRTGFYRSDTMINKLMLFAVNTGVLTSVCAVASLITILVAGNTFLYIAFFFCIGRLYTNSLLATLNARKKIRNVGSAIHTPSDVSYSMKDFGKNSVGARRPTNISIKIDTTKEFAGDEKQHYEDLEKTEGCPQTVNSSQAFEGRHIVPVGP</sequence>
<keyword evidence="1" id="KW-1133">Transmembrane helix</keyword>
<evidence type="ECO:0000313" key="4">
    <source>
        <dbReference type="Proteomes" id="UP000053424"/>
    </source>
</evidence>
<keyword evidence="1" id="KW-0812">Transmembrane</keyword>
<evidence type="ECO:0000313" key="3">
    <source>
        <dbReference type="EMBL" id="KIM39495.1"/>
    </source>
</evidence>
<keyword evidence="4" id="KW-1185">Reference proteome</keyword>
<dbReference type="PANTHER" id="PTHR40465">
    <property type="entry name" value="CHROMOSOME 1, WHOLE GENOME SHOTGUN SEQUENCE"/>
    <property type="match status" value="1"/>
</dbReference>
<dbReference type="AlphaFoldDB" id="A0A0C3BS11"/>
<accession>A0A0C3BS11</accession>
<dbReference type="HOGENOM" id="CLU_046025_5_4_1"/>
<organism evidence="3 4">
    <name type="scientific">Hebeloma cylindrosporum</name>
    <dbReference type="NCBI Taxonomy" id="76867"/>
    <lineage>
        <taxon>Eukaryota</taxon>
        <taxon>Fungi</taxon>
        <taxon>Dikarya</taxon>
        <taxon>Basidiomycota</taxon>
        <taxon>Agaricomycotina</taxon>
        <taxon>Agaricomycetes</taxon>
        <taxon>Agaricomycetidae</taxon>
        <taxon>Agaricales</taxon>
        <taxon>Agaricineae</taxon>
        <taxon>Hymenogastraceae</taxon>
        <taxon>Hebeloma</taxon>
    </lineage>
</organism>
<evidence type="ECO:0000256" key="1">
    <source>
        <dbReference type="SAM" id="Phobius"/>
    </source>
</evidence>
<feature type="transmembrane region" description="Helical" evidence="1">
    <location>
        <begin position="194"/>
        <end position="220"/>
    </location>
</feature>
<dbReference type="Proteomes" id="UP000053424">
    <property type="component" value="Unassembled WGS sequence"/>
</dbReference>
<feature type="transmembrane region" description="Helical" evidence="1">
    <location>
        <begin position="83"/>
        <end position="107"/>
    </location>
</feature>
<dbReference type="PANTHER" id="PTHR40465:SF1">
    <property type="entry name" value="DUF6534 DOMAIN-CONTAINING PROTEIN"/>
    <property type="match status" value="1"/>
</dbReference>
<reference evidence="4" key="2">
    <citation type="submission" date="2015-01" db="EMBL/GenBank/DDBJ databases">
        <title>Evolutionary Origins and Diversification of the Mycorrhizal Mutualists.</title>
        <authorList>
            <consortium name="DOE Joint Genome Institute"/>
            <consortium name="Mycorrhizal Genomics Consortium"/>
            <person name="Kohler A."/>
            <person name="Kuo A."/>
            <person name="Nagy L.G."/>
            <person name="Floudas D."/>
            <person name="Copeland A."/>
            <person name="Barry K.W."/>
            <person name="Cichocki N."/>
            <person name="Veneault-Fourrey C."/>
            <person name="LaButti K."/>
            <person name="Lindquist E.A."/>
            <person name="Lipzen A."/>
            <person name="Lundell T."/>
            <person name="Morin E."/>
            <person name="Murat C."/>
            <person name="Riley R."/>
            <person name="Ohm R."/>
            <person name="Sun H."/>
            <person name="Tunlid A."/>
            <person name="Henrissat B."/>
            <person name="Grigoriev I.V."/>
            <person name="Hibbett D.S."/>
            <person name="Martin F."/>
        </authorList>
    </citation>
    <scope>NUCLEOTIDE SEQUENCE [LARGE SCALE GENOMIC DNA]</scope>
    <source>
        <strain evidence="4">h7</strain>
    </source>
</reference>
<dbReference type="OrthoDB" id="3263055at2759"/>
<feature type="transmembrane region" description="Helical" evidence="1">
    <location>
        <begin position="119"/>
        <end position="138"/>
    </location>
</feature>
<feature type="transmembrane region" description="Helical" evidence="1">
    <location>
        <begin position="158"/>
        <end position="182"/>
    </location>
</feature>
<feature type="transmembrane region" description="Helical" evidence="1">
    <location>
        <begin position="226"/>
        <end position="247"/>
    </location>
</feature>
<feature type="domain" description="DUF6534" evidence="2">
    <location>
        <begin position="165"/>
        <end position="251"/>
    </location>
</feature>
<keyword evidence="1" id="KW-0472">Membrane</keyword>
<evidence type="ECO:0000259" key="2">
    <source>
        <dbReference type="Pfam" id="PF20152"/>
    </source>
</evidence>
<dbReference type="STRING" id="686832.A0A0C3BS11"/>
<name>A0A0C3BS11_HEBCY</name>
<dbReference type="InterPro" id="IPR045339">
    <property type="entry name" value="DUF6534"/>
</dbReference>
<gene>
    <name evidence="3" type="ORF">M413DRAFT_192175</name>
</gene>
<proteinExistence type="predicted"/>
<feature type="transmembrane region" description="Helical" evidence="1">
    <location>
        <begin position="12"/>
        <end position="36"/>
    </location>
</feature>